<keyword evidence="2" id="KW-1185">Reference proteome</keyword>
<feature type="non-terminal residue" evidence="1">
    <location>
        <position position="1"/>
    </location>
</feature>
<sequence>DIKPRNILYKVTIDDYYFRLGDFRLYNKALLVISFAGIQLYISPEVFRRNKQSPKADIWSLAITIFDIIDKIGFHLKIEHIKVQDKLFNIIREIEKTTGYSDLKLMVALDP</sequence>
<organism evidence="1 2">
    <name type="scientific">Cenococcum geophilum 1.58</name>
    <dbReference type="NCBI Taxonomy" id="794803"/>
    <lineage>
        <taxon>Eukaryota</taxon>
        <taxon>Fungi</taxon>
        <taxon>Dikarya</taxon>
        <taxon>Ascomycota</taxon>
        <taxon>Pezizomycotina</taxon>
        <taxon>Dothideomycetes</taxon>
        <taxon>Pleosporomycetidae</taxon>
        <taxon>Gloniales</taxon>
        <taxon>Gloniaceae</taxon>
        <taxon>Cenococcum</taxon>
    </lineage>
</organism>
<reference evidence="1 2" key="1">
    <citation type="journal article" date="2016" name="Nat. Commun.">
        <title>Ectomycorrhizal ecology is imprinted in the genome of the dominant symbiotic fungus Cenococcum geophilum.</title>
        <authorList>
            <consortium name="DOE Joint Genome Institute"/>
            <person name="Peter M."/>
            <person name="Kohler A."/>
            <person name="Ohm R.A."/>
            <person name="Kuo A."/>
            <person name="Krutzmann J."/>
            <person name="Morin E."/>
            <person name="Arend M."/>
            <person name="Barry K.W."/>
            <person name="Binder M."/>
            <person name="Choi C."/>
            <person name="Clum A."/>
            <person name="Copeland A."/>
            <person name="Grisel N."/>
            <person name="Haridas S."/>
            <person name="Kipfer T."/>
            <person name="LaButti K."/>
            <person name="Lindquist E."/>
            <person name="Lipzen A."/>
            <person name="Maire R."/>
            <person name="Meier B."/>
            <person name="Mihaltcheva S."/>
            <person name="Molinier V."/>
            <person name="Murat C."/>
            <person name="Poggeler S."/>
            <person name="Quandt C.A."/>
            <person name="Sperisen C."/>
            <person name="Tritt A."/>
            <person name="Tisserant E."/>
            <person name="Crous P.W."/>
            <person name="Henrissat B."/>
            <person name="Nehls U."/>
            <person name="Egli S."/>
            <person name="Spatafora J.W."/>
            <person name="Grigoriev I.V."/>
            <person name="Martin F.M."/>
        </authorList>
    </citation>
    <scope>NUCLEOTIDE SEQUENCE [LARGE SCALE GENOMIC DNA]</scope>
    <source>
        <strain evidence="1 2">1.58</strain>
    </source>
</reference>
<dbReference type="Proteomes" id="UP000250078">
    <property type="component" value="Unassembled WGS sequence"/>
</dbReference>
<proteinExistence type="predicted"/>
<gene>
    <name evidence="1" type="ORF">K441DRAFT_595390</name>
</gene>
<accession>A0ACC8ELG3</accession>
<evidence type="ECO:0000313" key="2">
    <source>
        <dbReference type="Proteomes" id="UP000250078"/>
    </source>
</evidence>
<protein>
    <submittedName>
        <fullName evidence="1">Uncharacterized protein</fullName>
    </submittedName>
</protein>
<dbReference type="EMBL" id="KV748267">
    <property type="protein sequence ID" value="OCK87162.1"/>
    <property type="molecule type" value="Genomic_DNA"/>
</dbReference>
<evidence type="ECO:0000313" key="1">
    <source>
        <dbReference type="EMBL" id="OCK87162.1"/>
    </source>
</evidence>
<name>A0ACC8ELG3_9PEZI</name>